<dbReference type="InterPro" id="IPR011251">
    <property type="entry name" value="Luciferase-like_dom"/>
</dbReference>
<dbReference type="Proteomes" id="UP000004185">
    <property type="component" value="Unassembled WGS sequence"/>
</dbReference>
<evidence type="ECO:0000256" key="2">
    <source>
        <dbReference type="ARBA" id="ARBA00023033"/>
    </source>
</evidence>
<dbReference type="InterPro" id="IPR022290">
    <property type="entry name" value="LLM_Atu2307-like"/>
</dbReference>
<comment type="caution">
    <text evidence="4">The sequence shown here is derived from an EMBL/GenBank/DDBJ whole genome shotgun (WGS) entry which is preliminary data.</text>
</comment>
<dbReference type="EMBL" id="AEWY01000012">
    <property type="protein sequence ID" value="EGC21718.1"/>
    <property type="molecule type" value="Genomic_DNA"/>
</dbReference>
<dbReference type="InterPro" id="IPR050766">
    <property type="entry name" value="Bact_Lucif_Oxidored"/>
</dbReference>
<dbReference type="HOGENOM" id="CLU_027853_8_0_9"/>
<dbReference type="NCBIfam" id="TIGR03858">
    <property type="entry name" value="LLM_2I7G"/>
    <property type="match status" value="1"/>
</dbReference>
<dbReference type="InterPro" id="IPR036661">
    <property type="entry name" value="Luciferase-like_sf"/>
</dbReference>
<accession>F0FGY3</accession>
<dbReference type="GO" id="GO:0004497">
    <property type="term" value="F:monooxygenase activity"/>
    <property type="evidence" value="ECO:0007669"/>
    <property type="project" value="UniProtKB-KW"/>
</dbReference>
<gene>
    <name evidence="4" type="ORF">HMPREF9388_1966</name>
</gene>
<dbReference type="PANTHER" id="PTHR30137:SF8">
    <property type="entry name" value="BLR5498 PROTEIN"/>
    <property type="match status" value="1"/>
</dbReference>
<organism evidence="4 5">
    <name type="scientific">Streptococcus sanguinis SK353</name>
    <dbReference type="NCBI Taxonomy" id="888815"/>
    <lineage>
        <taxon>Bacteria</taxon>
        <taxon>Bacillati</taxon>
        <taxon>Bacillota</taxon>
        <taxon>Bacilli</taxon>
        <taxon>Lactobacillales</taxon>
        <taxon>Streptococcaceae</taxon>
        <taxon>Streptococcus</taxon>
    </lineage>
</organism>
<dbReference type="Gene3D" id="3.20.20.30">
    <property type="entry name" value="Luciferase-like domain"/>
    <property type="match status" value="1"/>
</dbReference>
<evidence type="ECO:0000259" key="3">
    <source>
        <dbReference type="Pfam" id="PF00296"/>
    </source>
</evidence>
<dbReference type="Pfam" id="PF00296">
    <property type="entry name" value="Bac_luciferase"/>
    <property type="match status" value="1"/>
</dbReference>
<keyword evidence="2" id="KW-0503">Monooxygenase</keyword>
<reference evidence="4 5" key="1">
    <citation type="submission" date="2011-01" db="EMBL/GenBank/DDBJ databases">
        <authorList>
            <person name="Muzny D."/>
            <person name="Qin X."/>
            <person name="Deng J."/>
            <person name="Jiang H."/>
            <person name="Liu Y."/>
            <person name="Qu J."/>
            <person name="Song X.-Z."/>
            <person name="Zhang L."/>
            <person name="Thornton R."/>
            <person name="Coyle M."/>
            <person name="Francisco L."/>
            <person name="Jackson L."/>
            <person name="Javaid M."/>
            <person name="Korchina V."/>
            <person name="Kovar C."/>
            <person name="Mata R."/>
            <person name="Mathew T."/>
            <person name="Ngo R."/>
            <person name="Nguyen L."/>
            <person name="Nguyen N."/>
            <person name="Okwuonu G."/>
            <person name="Ongeri F."/>
            <person name="Pham C."/>
            <person name="Simmons D."/>
            <person name="Wilczek-Boney K."/>
            <person name="Hale W."/>
            <person name="Jakkamsetti A."/>
            <person name="Pham P."/>
            <person name="Ruth R."/>
            <person name="San Lucas F."/>
            <person name="Warren J."/>
            <person name="Zhang J."/>
            <person name="Zhao Z."/>
            <person name="Zhou C."/>
            <person name="Zhu D."/>
            <person name="Lee S."/>
            <person name="Bess C."/>
            <person name="Blankenburg K."/>
            <person name="Forbes L."/>
            <person name="Fu Q."/>
            <person name="Gubbala S."/>
            <person name="Hirani K."/>
            <person name="Jayaseelan J.C."/>
            <person name="Lara F."/>
            <person name="Munidasa M."/>
            <person name="Palculict T."/>
            <person name="Patil S."/>
            <person name="Pu L.-L."/>
            <person name="Saada N."/>
            <person name="Tang L."/>
            <person name="Weissenberger G."/>
            <person name="Zhu Y."/>
            <person name="Hemphill L."/>
            <person name="Shang Y."/>
            <person name="Youmans B."/>
            <person name="Ayvaz T."/>
            <person name="Ross M."/>
            <person name="Santibanez J."/>
            <person name="Aqrawi P."/>
            <person name="Gross S."/>
            <person name="Joshi V."/>
            <person name="Fowler G."/>
            <person name="Nazareth L."/>
            <person name="Reid J."/>
            <person name="Worley K."/>
            <person name="Petrosino J."/>
            <person name="Highlander S."/>
            <person name="Gibbs R."/>
        </authorList>
    </citation>
    <scope>NUCLEOTIDE SEQUENCE [LARGE SCALE GENOMIC DNA]</scope>
    <source>
        <strain evidence="4 5">SK353</strain>
    </source>
</reference>
<keyword evidence="1 4" id="KW-0560">Oxidoreductase</keyword>
<proteinExistence type="predicted"/>
<evidence type="ECO:0000256" key="1">
    <source>
        <dbReference type="ARBA" id="ARBA00023002"/>
    </source>
</evidence>
<dbReference type="SUPFAM" id="SSF51679">
    <property type="entry name" value="Bacterial luciferase-like"/>
    <property type="match status" value="1"/>
</dbReference>
<evidence type="ECO:0000313" key="4">
    <source>
        <dbReference type="EMBL" id="EGC21718.1"/>
    </source>
</evidence>
<dbReference type="GO" id="GO:0005829">
    <property type="term" value="C:cytosol"/>
    <property type="evidence" value="ECO:0007669"/>
    <property type="project" value="TreeGrafter"/>
</dbReference>
<dbReference type="GO" id="GO:0016705">
    <property type="term" value="F:oxidoreductase activity, acting on paired donors, with incorporation or reduction of molecular oxygen"/>
    <property type="evidence" value="ECO:0007669"/>
    <property type="project" value="InterPro"/>
</dbReference>
<sequence length="363" mass="40978">MIKYFYLKYQEDKNMVELGISTFGETTPLEGTGQTYIHDERIRQLVAEIELADKVGLDVYGIGEHHREDFAVSAPEIVLAAGAIKTEKIRLTSAVSVLSSLDPIRVYQQYATIDALSNGRAEVMAGRGSFIESFPLFGYDLKDYEELFDEKLDLLLYASAETRLNWKGKLTQTIDNREVYPRAVQETLPVWVATGGNVESTIKVAQKGLPIAYAIIGGQPKRFKPLLDAYRRIGQESGHSDEKLKIAAHSWGWVMEDNEEAIRTYFHPTKQVVDAISKDRPQWREMTYEQYLDQVGPEGAMFVGSPEKVAQKLIKMIEELGLDRFMLHLPLGSLPHEQVLQSIELFGTKVAPLVREYFAAKGK</sequence>
<feature type="domain" description="Luciferase-like" evidence="3">
    <location>
        <begin position="17"/>
        <end position="323"/>
    </location>
</feature>
<name>F0FGY3_STRSA</name>
<dbReference type="PATRIC" id="fig|888815.3.peg.1933"/>
<dbReference type="PANTHER" id="PTHR30137">
    <property type="entry name" value="LUCIFERASE-LIKE MONOOXYGENASE"/>
    <property type="match status" value="1"/>
</dbReference>
<protein>
    <submittedName>
        <fullName evidence="4">Oxidoreductase, LLM family</fullName>
        <ecNumber evidence="4">1.-.-.-</ecNumber>
    </submittedName>
</protein>
<dbReference type="AlphaFoldDB" id="F0FGY3"/>
<dbReference type="EC" id="1.-.-.-" evidence="4"/>
<evidence type="ECO:0000313" key="5">
    <source>
        <dbReference type="Proteomes" id="UP000004185"/>
    </source>
</evidence>